<dbReference type="EMBL" id="JAOPJZ010000017">
    <property type="protein sequence ID" value="MCU4753418.1"/>
    <property type="molecule type" value="Genomic_DNA"/>
</dbReference>
<dbReference type="RefSeq" id="WP_342809735.1">
    <property type="nucleotide sequence ID" value="NZ_JAOPJZ010000017.1"/>
</dbReference>
<keyword evidence="2" id="KW-1185">Reference proteome</keyword>
<protein>
    <submittedName>
        <fullName evidence="1">Uncharacterized protein</fullName>
    </submittedName>
</protein>
<evidence type="ECO:0000313" key="1">
    <source>
        <dbReference type="EMBL" id="MCU4753418.1"/>
    </source>
</evidence>
<comment type="caution">
    <text evidence="1">The sequence shown here is derived from an EMBL/GenBank/DDBJ whole genome shotgun (WGS) entry which is preliminary data.</text>
</comment>
<evidence type="ECO:0000313" key="2">
    <source>
        <dbReference type="Proteomes" id="UP001321047"/>
    </source>
</evidence>
<gene>
    <name evidence="1" type="ORF">OB919_15750</name>
</gene>
<dbReference type="Proteomes" id="UP001321047">
    <property type="component" value="Unassembled WGS sequence"/>
</dbReference>
<accession>A0AAP3E728</accession>
<organism evidence="1 2">
    <name type="scientific">Natronosalvus hydrolyticus</name>
    <dbReference type="NCBI Taxonomy" id="2979988"/>
    <lineage>
        <taxon>Archaea</taxon>
        <taxon>Methanobacteriati</taxon>
        <taxon>Methanobacteriota</taxon>
        <taxon>Stenosarchaea group</taxon>
        <taxon>Halobacteria</taxon>
        <taxon>Halobacteriales</taxon>
        <taxon>Natrialbaceae</taxon>
        <taxon>Natronosalvus</taxon>
    </lineage>
</organism>
<proteinExistence type="predicted"/>
<dbReference type="AlphaFoldDB" id="A0AAP3E728"/>
<reference evidence="1 2" key="1">
    <citation type="submission" date="2022-09" db="EMBL/GenBank/DDBJ databases">
        <title>Enrichment on poylsaccharides allowed isolation of novel metabolic and taxonomic groups of Haloarchaea.</title>
        <authorList>
            <person name="Sorokin D.Y."/>
            <person name="Elcheninov A.G."/>
            <person name="Khizhniak T.V."/>
            <person name="Kolganova T.V."/>
            <person name="Kublanov I.V."/>
        </authorList>
    </citation>
    <scope>NUCLEOTIDE SEQUENCE [LARGE SCALE GENOMIC DNA]</scope>
    <source>
        <strain evidence="1 2">AArc-curdl1</strain>
    </source>
</reference>
<sequence>MSDQILEQRDDGKWVATCPYDGEEFVADTREEALTLEGIYRANQHIVSDKNIGRRTDAEDRKKNIVDDWNREHEKVTS</sequence>
<name>A0AAP3E728_9EURY</name>